<evidence type="ECO:0000313" key="3">
    <source>
        <dbReference type="Proteomes" id="UP000032534"/>
    </source>
</evidence>
<proteinExistence type="predicted"/>
<feature type="transmembrane region" description="Helical" evidence="1">
    <location>
        <begin position="186"/>
        <end position="204"/>
    </location>
</feature>
<reference evidence="2 3" key="1">
    <citation type="submission" date="2014-11" db="EMBL/GenBank/DDBJ databases">
        <title>Draft Genome Sequences of Paenibacillus polymyxa NRRL B-30509 and Paenibacillus terrae NRRL B-30644, Strains from a Poultry Environment that Produce Tridecaptin A and Paenicidins.</title>
        <authorList>
            <person name="van Belkum M.J."/>
            <person name="Lohans C.T."/>
            <person name="Vederas J.C."/>
        </authorList>
    </citation>
    <scope>NUCLEOTIDE SEQUENCE [LARGE SCALE GENOMIC DNA]</scope>
    <source>
        <strain evidence="2 3">NRRL B-30644</strain>
    </source>
</reference>
<evidence type="ECO:0000256" key="1">
    <source>
        <dbReference type="SAM" id="Phobius"/>
    </source>
</evidence>
<feature type="transmembrane region" description="Helical" evidence="1">
    <location>
        <begin position="146"/>
        <end position="166"/>
    </location>
</feature>
<protein>
    <recommendedName>
        <fullName evidence="4">DUF1405 domain-containing protein</fullName>
    </recommendedName>
</protein>
<dbReference type="AlphaFoldDB" id="A0A0D7WVN6"/>
<keyword evidence="1" id="KW-0472">Membrane</keyword>
<accession>A0A0D7WVN6</accession>
<evidence type="ECO:0000313" key="2">
    <source>
        <dbReference type="EMBL" id="KJD43246.1"/>
    </source>
</evidence>
<keyword evidence="1" id="KW-1133">Transmembrane helix</keyword>
<dbReference type="Pfam" id="PF07187">
    <property type="entry name" value="DUF1405"/>
    <property type="match status" value="1"/>
</dbReference>
<dbReference type="RefSeq" id="WP_044648456.1">
    <property type="nucleotide sequence ID" value="NZ_JTHP01000063.1"/>
</dbReference>
<dbReference type="PANTHER" id="PTHR40042">
    <property type="entry name" value="HYPOTHETICAL MEMBRANE SPANNING PROTEIN"/>
    <property type="match status" value="1"/>
</dbReference>
<organism evidence="2 3">
    <name type="scientific">Paenibacillus terrae</name>
    <dbReference type="NCBI Taxonomy" id="159743"/>
    <lineage>
        <taxon>Bacteria</taxon>
        <taxon>Bacillati</taxon>
        <taxon>Bacillota</taxon>
        <taxon>Bacilli</taxon>
        <taxon>Bacillales</taxon>
        <taxon>Paenibacillaceae</taxon>
        <taxon>Paenibacillus</taxon>
    </lineage>
</organism>
<feature type="transmembrane region" description="Helical" evidence="1">
    <location>
        <begin position="48"/>
        <end position="75"/>
    </location>
</feature>
<feature type="transmembrane region" description="Helical" evidence="1">
    <location>
        <begin position="17"/>
        <end position="36"/>
    </location>
</feature>
<keyword evidence="1" id="KW-0812">Transmembrane</keyword>
<dbReference type="PATRIC" id="fig|159743.3.peg.5283"/>
<comment type="caution">
    <text evidence="2">The sequence shown here is derived from an EMBL/GenBank/DDBJ whole genome shotgun (WGS) entry which is preliminary data.</text>
</comment>
<keyword evidence="3" id="KW-1185">Reference proteome</keyword>
<sequence>MSLSYLWSRSFLTSRPFLWLLFWCNLVGTVYGYIWYGGQLEYTLNFHPIWQIVFVPDSPTASLFFTISVLFLLYPPRLKGLKVIRQLMEALAVVTSVKYGIWASAIIFWGVAQGGHMIWQDWMLVASHTAMAVEALLFVRFFTCKWTALCVAALWTLLNDTVDYTFGIYPYLPRTLTDDVPQVRTFTYMLTLFSIAASWLAMYVRDRMASSLNKAKSFE</sequence>
<gene>
    <name evidence="2" type="ORF">QD47_23790</name>
</gene>
<feature type="transmembrane region" description="Helical" evidence="1">
    <location>
        <begin position="87"/>
        <end position="110"/>
    </location>
</feature>
<feature type="transmembrane region" description="Helical" evidence="1">
    <location>
        <begin position="122"/>
        <end position="139"/>
    </location>
</feature>
<dbReference type="EMBL" id="JTHP01000063">
    <property type="protein sequence ID" value="KJD43246.1"/>
    <property type="molecule type" value="Genomic_DNA"/>
</dbReference>
<dbReference type="Proteomes" id="UP000032534">
    <property type="component" value="Unassembled WGS sequence"/>
</dbReference>
<name>A0A0D7WVN6_9BACL</name>
<dbReference type="InterPro" id="IPR009845">
    <property type="entry name" value="DUF1405"/>
</dbReference>
<dbReference type="PANTHER" id="PTHR40042:SF1">
    <property type="entry name" value="DUF1405 DOMAIN-CONTAINING PROTEIN"/>
    <property type="match status" value="1"/>
</dbReference>
<dbReference type="OrthoDB" id="152213at2"/>
<evidence type="ECO:0008006" key="4">
    <source>
        <dbReference type="Google" id="ProtNLM"/>
    </source>
</evidence>